<dbReference type="Proteomes" id="UP000236728">
    <property type="component" value="Unassembled WGS sequence"/>
</dbReference>
<dbReference type="RefSeq" id="WP_103934210.1">
    <property type="nucleotide sequence ID" value="NZ_FNVA01000006.1"/>
</dbReference>
<dbReference type="OrthoDB" id="9757939at2"/>
<feature type="chain" id="PRO_5009293086" description="Tat (Twin-arginine translocation) pathway signal sequence" evidence="1">
    <location>
        <begin position="26"/>
        <end position="598"/>
    </location>
</feature>
<proteinExistence type="predicted"/>
<evidence type="ECO:0000313" key="4">
    <source>
        <dbReference type="EMBL" id="SEG52969.1"/>
    </source>
</evidence>
<evidence type="ECO:0008006" key="6">
    <source>
        <dbReference type="Google" id="ProtNLM"/>
    </source>
</evidence>
<evidence type="ECO:0000256" key="1">
    <source>
        <dbReference type="SAM" id="SignalP"/>
    </source>
</evidence>
<evidence type="ECO:0000259" key="3">
    <source>
        <dbReference type="Pfam" id="PF20736"/>
    </source>
</evidence>
<name>A0A1H6AWH4_9BACT</name>
<protein>
    <recommendedName>
        <fullName evidence="6">Tat (Twin-arginine translocation) pathway signal sequence</fullName>
    </recommendedName>
</protein>
<reference evidence="4 5" key="1">
    <citation type="submission" date="2016-10" db="EMBL/GenBank/DDBJ databases">
        <authorList>
            <person name="de Groot N.N."/>
        </authorList>
    </citation>
    <scope>NUCLEOTIDE SEQUENCE [LARGE SCALE GENOMIC DNA]</scope>
    <source>
        <strain evidence="4 5">DSM 22489</strain>
    </source>
</reference>
<sequence length="598" mass="65034">MALTRRSFLKTTAALSASVSMPSFAETTAPAGREPLTELAYADAQLTGGPLAAHYDAVHAHFLSLSNDRLLKVYRQRAGLTAPGADMGGWYDTDGFVPGHALGQYISGLSRISASTGDAAARDKAQALVAGFGETLGPKNESILRPQTNLWVCYTLDKHFCGLIDAATLTDDNSAKGLLTRVFDGAQGLLPAKGRDRIGKKNPPYDETFVMPENLFAGASLTGDPRLRDYAQRYLLDREMFAPLARGEDPFPGQHAYSHVMALSSAGRAYAELGDTMYRDAMQRAFTLLTSTQAYASGGYGPNETLITPHRGELFAALSTTQDHFETPCGSYAATKLSRYLLRSARPTSTAHADYLERVLFNTILASLPPDSDGGYFYYSTYSPGAVKVYYQKKWPCCSGTLVQTVADYPLNLGFTSDDGYYVTLYTPSRVRFNARGANVTLEQTTEFPTTDHVAIALTADRSAEYTLYLRLPAWLARPASLKINGRSVALNASTGSFAAIKRTWHSGDVIELEVPQDFRMEAVDEQHPDTVALMRGPVQYVAIEGAKQAQPGRRVLPASLKPSGADTFTETVAGISTVYVPLHRIVNQTYTAYFTKA</sequence>
<dbReference type="Pfam" id="PF20736">
    <property type="entry name" value="Glyco_hydro127M"/>
    <property type="match status" value="1"/>
</dbReference>
<dbReference type="InterPro" id="IPR008928">
    <property type="entry name" value="6-hairpin_glycosidase_sf"/>
</dbReference>
<dbReference type="AlphaFoldDB" id="A0A1H6AWH4"/>
<dbReference type="GO" id="GO:0005975">
    <property type="term" value="P:carbohydrate metabolic process"/>
    <property type="evidence" value="ECO:0007669"/>
    <property type="project" value="InterPro"/>
</dbReference>
<dbReference type="PANTHER" id="PTHR31151">
    <property type="entry name" value="PROLINE-TRNA LIGASE (DUF1680)"/>
    <property type="match status" value="1"/>
</dbReference>
<evidence type="ECO:0000313" key="5">
    <source>
        <dbReference type="Proteomes" id="UP000236728"/>
    </source>
</evidence>
<gene>
    <name evidence="4" type="ORF">SAMN05421819_3328</name>
</gene>
<feature type="domain" description="Non-reducing end beta-L-arabinofuranosidase-like GH127 catalytic" evidence="2">
    <location>
        <begin position="46"/>
        <end position="409"/>
    </location>
</feature>
<keyword evidence="1" id="KW-0732">Signal</keyword>
<dbReference type="InterPro" id="IPR012878">
    <property type="entry name" value="Beta-AFase-like_GH127_cat"/>
</dbReference>
<feature type="signal peptide" evidence="1">
    <location>
        <begin position="1"/>
        <end position="25"/>
    </location>
</feature>
<dbReference type="EMBL" id="FNVA01000006">
    <property type="protein sequence ID" value="SEG52969.1"/>
    <property type="molecule type" value="Genomic_DNA"/>
</dbReference>
<keyword evidence="5" id="KW-1185">Reference proteome</keyword>
<dbReference type="PROSITE" id="PS51318">
    <property type="entry name" value="TAT"/>
    <property type="match status" value="1"/>
</dbReference>
<dbReference type="SUPFAM" id="SSF48208">
    <property type="entry name" value="Six-hairpin glycosidases"/>
    <property type="match status" value="1"/>
</dbReference>
<dbReference type="InterPro" id="IPR006311">
    <property type="entry name" value="TAT_signal"/>
</dbReference>
<evidence type="ECO:0000259" key="2">
    <source>
        <dbReference type="Pfam" id="PF07944"/>
    </source>
</evidence>
<dbReference type="Pfam" id="PF07944">
    <property type="entry name" value="Beta-AFase-like_GH127_cat"/>
    <property type="match status" value="1"/>
</dbReference>
<accession>A0A1H6AWH4</accession>
<dbReference type="PANTHER" id="PTHR31151:SF0">
    <property type="entry name" value="PROLINE-TRNA LIGASE (DUF1680)"/>
    <property type="match status" value="1"/>
</dbReference>
<feature type="domain" description="Non-reducing end beta-L-arabinofuranosidase-like GH127 middle" evidence="3">
    <location>
        <begin position="422"/>
        <end position="516"/>
    </location>
</feature>
<dbReference type="InterPro" id="IPR049046">
    <property type="entry name" value="Beta-AFase-like_GH127_middle"/>
</dbReference>
<organism evidence="4 5">
    <name type="scientific">Bryocella elongata</name>
    <dbReference type="NCBI Taxonomy" id="863522"/>
    <lineage>
        <taxon>Bacteria</taxon>
        <taxon>Pseudomonadati</taxon>
        <taxon>Acidobacteriota</taxon>
        <taxon>Terriglobia</taxon>
        <taxon>Terriglobales</taxon>
        <taxon>Acidobacteriaceae</taxon>
        <taxon>Bryocella</taxon>
    </lineage>
</organism>